<evidence type="ECO:0000313" key="3">
    <source>
        <dbReference type="Proteomes" id="UP000464620"/>
    </source>
</evidence>
<keyword evidence="1" id="KW-0472">Membrane</keyword>
<dbReference type="Proteomes" id="UP000464620">
    <property type="component" value="Chromosome B09"/>
</dbReference>
<dbReference type="EMBL" id="CP031001">
    <property type="protein sequence ID" value="QHN76184.1"/>
    <property type="molecule type" value="Genomic_DNA"/>
</dbReference>
<protein>
    <submittedName>
        <fullName evidence="2">Uncharacterized protein</fullName>
    </submittedName>
</protein>
<accession>A0A6B9V5J9</accession>
<name>A0A6B9V5J9_ARAHY</name>
<evidence type="ECO:0000313" key="2">
    <source>
        <dbReference type="EMBL" id="QHN76184.1"/>
    </source>
</evidence>
<gene>
    <name evidence="2" type="ORF">DS421_19g641630</name>
</gene>
<keyword evidence="1" id="KW-0812">Transmembrane</keyword>
<proteinExistence type="predicted"/>
<keyword evidence="1" id="KW-1133">Transmembrane helix</keyword>
<evidence type="ECO:0000256" key="1">
    <source>
        <dbReference type="SAM" id="Phobius"/>
    </source>
</evidence>
<reference evidence="2 3" key="1">
    <citation type="submission" date="2020-01" db="EMBL/GenBank/DDBJ databases">
        <title>Genome sequence of Arachis hypogaea, cultivar Shitouqi.</title>
        <authorList>
            <person name="Zhuang W."/>
            <person name="Chen H."/>
            <person name="Varshney R."/>
            <person name="Wang D."/>
            <person name="Ming R."/>
        </authorList>
    </citation>
    <scope>NUCLEOTIDE SEQUENCE [LARGE SCALE GENOMIC DNA]</scope>
    <source>
        <tissue evidence="2">Young leaf</tissue>
    </source>
</reference>
<organism evidence="2 3">
    <name type="scientific">Arachis hypogaea</name>
    <name type="common">Peanut</name>
    <dbReference type="NCBI Taxonomy" id="3818"/>
    <lineage>
        <taxon>Eukaryota</taxon>
        <taxon>Viridiplantae</taxon>
        <taxon>Streptophyta</taxon>
        <taxon>Embryophyta</taxon>
        <taxon>Tracheophyta</taxon>
        <taxon>Spermatophyta</taxon>
        <taxon>Magnoliopsida</taxon>
        <taxon>eudicotyledons</taxon>
        <taxon>Gunneridae</taxon>
        <taxon>Pentapetalae</taxon>
        <taxon>rosids</taxon>
        <taxon>fabids</taxon>
        <taxon>Fabales</taxon>
        <taxon>Fabaceae</taxon>
        <taxon>Papilionoideae</taxon>
        <taxon>50 kb inversion clade</taxon>
        <taxon>dalbergioids sensu lato</taxon>
        <taxon>Dalbergieae</taxon>
        <taxon>Pterocarpus clade</taxon>
        <taxon>Arachis</taxon>
    </lineage>
</organism>
<sequence length="104" mass="11586">MERSWAKLSQNCNLDKTLELLSGIFCIFLGFNIFRSILLSHLVYFHLNTGMTTLRSLNVSNTRASNGNATVSSSSPRVLRIGVLFTLNFVIGRSVKATATFWAQ</sequence>
<dbReference type="AlphaFoldDB" id="A0A6B9V5J9"/>
<feature type="transmembrane region" description="Helical" evidence="1">
    <location>
        <begin position="20"/>
        <end position="45"/>
    </location>
</feature>